<dbReference type="EMBL" id="JAAVTX010000006">
    <property type="protein sequence ID" value="NKE47104.1"/>
    <property type="molecule type" value="Genomic_DNA"/>
</dbReference>
<proteinExistence type="predicted"/>
<keyword evidence="1" id="KW-0732">Signal</keyword>
<name>A0ABX1F4A5_9PROT</name>
<dbReference type="Proteomes" id="UP000765160">
    <property type="component" value="Unassembled WGS sequence"/>
</dbReference>
<feature type="signal peptide" evidence="1">
    <location>
        <begin position="1"/>
        <end position="19"/>
    </location>
</feature>
<accession>A0ABX1F4A5</accession>
<protein>
    <submittedName>
        <fullName evidence="2">Uncharacterized protein</fullName>
    </submittedName>
</protein>
<evidence type="ECO:0000256" key="1">
    <source>
        <dbReference type="SAM" id="SignalP"/>
    </source>
</evidence>
<comment type="caution">
    <text evidence="2">The sequence shown here is derived from an EMBL/GenBank/DDBJ whole genome shotgun (WGS) entry which is preliminary data.</text>
</comment>
<reference evidence="2 3" key="1">
    <citation type="submission" date="2020-03" db="EMBL/GenBank/DDBJ databases">
        <title>Roseomonas selenitidurans sp. nov. isolated from soil.</title>
        <authorList>
            <person name="Liu H."/>
        </authorList>
    </citation>
    <scope>NUCLEOTIDE SEQUENCE [LARGE SCALE GENOMIC DNA]</scope>
    <source>
        <strain evidence="2 3">JCM 15073</strain>
    </source>
</reference>
<sequence length="87" mass="9797">MMRLCCLLALVGLAFPAQAQRRDELVGRIGNVKIDRVFENGRYDRCHGEIPLEVTVDGTTFPYRLQGVTMEQVFLAVENCGTRNAPR</sequence>
<organism evidence="2 3">
    <name type="scientific">Falsiroseomonas frigidaquae</name>
    <dbReference type="NCBI Taxonomy" id="487318"/>
    <lineage>
        <taxon>Bacteria</taxon>
        <taxon>Pseudomonadati</taxon>
        <taxon>Pseudomonadota</taxon>
        <taxon>Alphaproteobacteria</taxon>
        <taxon>Acetobacterales</taxon>
        <taxon>Roseomonadaceae</taxon>
        <taxon>Falsiroseomonas</taxon>
    </lineage>
</organism>
<dbReference type="RefSeq" id="WP_168052112.1">
    <property type="nucleotide sequence ID" value="NZ_JAATJR010000006.1"/>
</dbReference>
<evidence type="ECO:0000313" key="2">
    <source>
        <dbReference type="EMBL" id="NKE47104.1"/>
    </source>
</evidence>
<evidence type="ECO:0000313" key="3">
    <source>
        <dbReference type="Proteomes" id="UP000765160"/>
    </source>
</evidence>
<feature type="chain" id="PRO_5045146163" evidence="1">
    <location>
        <begin position="20"/>
        <end position="87"/>
    </location>
</feature>
<gene>
    <name evidence="2" type="ORF">HB662_20160</name>
</gene>
<keyword evidence="3" id="KW-1185">Reference proteome</keyword>